<dbReference type="EMBL" id="BAAAVI010000031">
    <property type="protein sequence ID" value="GAA2880848.1"/>
    <property type="molecule type" value="Genomic_DNA"/>
</dbReference>
<dbReference type="SUPFAM" id="SSF53187">
    <property type="entry name" value="Zn-dependent exopeptidases"/>
    <property type="match status" value="1"/>
</dbReference>
<keyword evidence="2" id="KW-1185">Reference proteome</keyword>
<sequence>MGMTTDALRHLRQTAAAAISGDLIVEAIRVLAEGPSRRGRERATAIRLAAWARSRWPELPWHVEEVGDEGANLTSTAGDTGPELLVYSHLDTSLSGDIADDRWATGIDEPVAPLSLDPVSGLLSGFGLGVARAPAAAALAGYTAAAAALRHAGLPHRLRLLLAGGGTHSSPFARRERAEPTGIGEHLRSHPLPAAAVVAKCGPHGVLHEEPGAVFLRVRLGGAYRPVLARDDTGGLLANVGVATAILEAWRAEHLAAKAGAGHQLAAEVGIGAIRGGMPEKPDLLPGIVELHLYLVAVPGDDPDEIAGTVLARLRAGIAGGPLAGSRVAVDARMVHPAGVTPPDAPVIRQAVAAWHDEHGEPPPAVSGWKGSTDGVVLRGNGIPTARVGPVVAADPADPRRDVFALETLSRFARLYAGIALRHALGERAIDIKRFG</sequence>
<dbReference type="Proteomes" id="UP001500831">
    <property type="component" value="Unassembled WGS sequence"/>
</dbReference>
<proteinExistence type="predicted"/>
<evidence type="ECO:0000313" key="1">
    <source>
        <dbReference type="EMBL" id="GAA2880848.1"/>
    </source>
</evidence>
<protein>
    <submittedName>
        <fullName evidence="1">Uncharacterized protein</fullName>
    </submittedName>
</protein>
<gene>
    <name evidence="1" type="ORF">GCM10010517_43570</name>
</gene>
<accession>A0ABP6IGE2</accession>
<organism evidence="1 2">
    <name type="scientific">Streptosporangium fragile</name>
    <dbReference type="NCBI Taxonomy" id="46186"/>
    <lineage>
        <taxon>Bacteria</taxon>
        <taxon>Bacillati</taxon>
        <taxon>Actinomycetota</taxon>
        <taxon>Actinomycetes</taxon>
        <taxon>Streptosporangiales</taxon>
        <taxon>Streptosporangiaceae</taxon>
        <taxon>Streptosporangium</taxon>
    </lineage>
</organism>
<name>A0ABP6IGE2_9ACTN</name>
<dbReference type="Gene3D" id="3.40.630.10">
    <property type="entry name" value="Zn peptidases"/>
    <property type="match status" value="2"/>
</dbReference>
<reference evidence="2" key="1">
    <citation type="journal article" date="2019" name="Int. J. Syst. Evol. Microbiol.">
        <title>The Global Catalogue of Microorganisms (GCM) 10K type strain sequencing project: providing services to taxonomists for standard genome sequencing and annotation.</title>
        <authorList>
            <consortium name="The Broad Institute Genomics Platform"/>
            <consortium name="The Broad Institute Genome Sequencing Center for Infectious Disease"/>
            <person name="Wu L."/>
            <person name="Ma J."/>
        </authorList>
    </citation>
    <scope>NUCLEOTIDE SEQUENCE [LARGE SCALE GENOMIC DNA]</scope>
    <source>
        <strain evidence="2">JCM 6242</strain>
    </source>
</reference>
<evidence type="ECO:0000313" key="2">
    <source>
        <dbReference type="Proteomes" id="UP001500831"/>
    </source>
</evidence>
<comment type="caution">
    <text evidence="1">The sequence shown here is derived from an EMBL/GenBank/DDBJ whole genome shotgun (WGS) entry which is preliminary data.</text>
</comment>